<feature type="compositionally biased region" description="Low complexity" evidence="1">
    <location>
        <begin position="69"/>
        <end position="79"/>
    </location>
</feature>
<feature type="compositionally biased region" description="Pro residues" evidence="1">
    <location>
        <begin position="125"/>
        <end position="141"/>
    </location>
</feature>
<feature type="region of interest" description="Disordered" evidence="1">
    <location>
        <begin position="123"/>
        <end position="166"/>
    </location>
</feature>
<accession>L1KN95</accession>
<feature type="compositionally biased region" description="Basic residues" evidence="1">
    <location>
        <begin position="142"/>
        <end position="152"/>
    </location>
</feature>
<protein>
    <submittedName>
        <fullName evidence="2">Uncharacterized protein</fullName>
    </submittedName>
</protein>
<gene>
    <name evidence="2" type="ORF">STRIP9103_05184</name>
</gene>
<dbReference type="AlphaFoldDB" id="L1KN95"/>
<dbReference type="EMBL" id="AEJC01000559">
    <property type="protein sequence ID" value="EKX61843.1"/>
    <property type="molecule type" value="Genomic_DNA"/>
</dbReference>
<organism evidence="2 3">
    <name type="scientific">Streptomyces ipomoeae 91-03</name>
    <dbReference type="NCBI Taxonomy" id="698759"/>
    <lineage>
        <taxon>Bacteria</taxon>
        <taxon>Bacillati</taxon>
        <taxon>Actinomycetota</taxon>
        <taxon>Actinomycetes</taxon>
        <taxon>Kitasatosporales</taxon>
        <taxon>Streptomycetaceae</taxon>
        <taxon>Streptomyces</taxon>
    </lineage>
</organism>
<reference evidence="2 3" key="1">
    <citation type="submission" date="2012-11" db="EMBL/GenBank/DDBJ databases">
        <authorList>
            <person name="Huguet-Tapia J.C."/>
            <person name="Durkin A.S."/>
            <person name="Pettis G.S."/>
            <person name="Badger J.H."/>
        </authorList>
    </citation>
    <scope>NUCLEOTIDE SEQUENCE [LARGE SCALE GENOMIC DNA]</scope>
    <source>
        <strain evidence="2 3">91-03</strain>
    </source>
</reference>
<evidence type="ECO:0000313" key="3">
    <source>
        <dbReference type="Proteomes" id="UP000010411"/>
    </source>
</evidence>
<proteinExistence type="predicted"/>
<evidence type="ECO:0000256" key="1">
    <source>
        <dbReference type="SAM" id="MobiDB-lite"/>
    </source>
</evidence>
<comment type="caution">
    <text evidence="2">The sequence shown here is derived from an EMBL/GenBank/DDBJ whole genome shotgun (WGS) entry which is preliminary data.</text>
</comment>
<feature type="compositionally biased region" description="Acidic residues" evidence="1">
    <location>
        <begin position="14"/>
        <end position="30"/>
    </location>
</feature>
<evidence type="ECO:0000313" key="2">
    <source>
        <dbReference type="EMBL" id="EKX61843.1"/>
    </source>
</evidence>
<keyword evidence="3" id="KW-1185">Reference proteome</keyword>
<feature type="compositionally biased region" description="Pro residues" evidence="1">
    <location>
        <begin position="195"/>
        <end position="204"/>
    </location>
</feature>
<feature type="compositionally biased region" description="Gly residues" evidence="1">
    <location>
        <begin position="36"/>
        <end position="50"/>
    </location>
</feature>
<sequence>MYGPPAGQRAHDEDGQDDEDHELADEEAPDEAVAGELGGRGVRPGGGDVLGIGEQAAYGHGCAGERHAVGPGAVGEEAGQTGGRPDQESAAQQEAEDGEQQAVRDAAASAALLGVPVVWSHLAPPFTPLPFPPPRLTPPLPRSRRHRSRRSPARADRSGHRGLGGAVPVHVAQLVLDEGGCSFLGLQSAPTAQRRPPPPTSGVP</sequence>
<dbReference type="Proteomes" id="UP000010411">
    <property type="component" value="Unassembled WGS sequence"/>
</dbReference>
<feature type="region of interest" description="Disordered" evidence="1">
    <location>
        <begin position="184"/>
        <end position="204"/>
    </location>
</feature>
<name>L1KN95_9ACTN</name>
<feature type="region of interest" description="Disordered" evidence="1">
    <location>
        <begin position="1"/>
        <end position="105"/>
    </location>
</feature>